<dbReference type="AlphaFoldDB" id="A0A2N4U226"/>
<dbReference type="Gene3D" id="3.40.50.2000">
    <property type="entry name" value="Glycogen Phosphorylase B"/>
    <property type="match status" value="1"/>
</dbReference>
<gene>
    <name evidence="2" type="ORF">CR159_15030</name>
</gene>
<sequence>MEGINRPEASVDQTVTESPRKLRILTWHVHGNYLYALTQVPHEFVIPVQPDGRAGYAPLGSKIPWPDNVAQIRPEDIARQHFDCVIYQSKSAYEEDALCLLTPAQRALPSIYIEHDPPRPFPVDTEHWFRHDRGLLVHVTHYNELNWDAGGMPTRVVEHGIPTNRSIQYSGQKPAGITVINGLRKRGRRMGADLFEWSRQQVPLDLIGMQSEEMGGLGEVSNLDVATTMAQYRFFFTPIRYTSLGLALVEAMLLGMPVVGVAATELPTVIVNGKNGYVHNDKRLLVDVMRQLIDEPELARRWGEAGRRTAVQRFGIERFIEDWLVVIAEVAGQELSAGQSWRQRHVAC</sequence>
<feature type="domain" description="Glycosyl transferase family 1" evidence="1">
    <location>
        <begin position="217"/>
        <end position="308"/>
    </location>
</feature>
<comment type="caution">
    <text evidence="2">The sequence shown here is derived from an EMBL/GenBank/DDBJ whole genome shotgun (WGS) entry which is preliminary data.</text>
</comment>
<dbReference type="InterPro" id="IPR050194">
    <property type="entry name" value="Glycosyltransferase_grp1"/>
</dbReference>
<dbReference type="PANTHER" id="PTHR45947">
    <property type="entry name" value="SULFOQUINOVOSYL TRANSFERASE SQD2"/>
    <property type="match status" value="1"/>
</dbReference>
<evidence type="ECO:0000313" key="2">
    <source>
        <dbReference type="EMBL" id="PLC49071.1"/>
    </source>
</evidence>
<accession>A0A2N4U226</accession>
<dbReference type="GO" id="GO:0016757">
    <property type="term" value="F:glycosyltransferase activity"/>
    <property type="evidence" value="ECO:0007669"/>
    <property type="project" value="InterPro"/>
</dbReference>
<dbReference type="SUPFAM" id="SSF53756">
    <property type="entry name" value="UDP-Glycosyltransferase/glycogen phosphorylase"/>
    <property type="match status" value="1"/>
</dbReference>
<dbReference type="InterPro" id="IPR001296">
    <property type="entry name" value="Glyco_trans_1"/>
</dbReference>
<dbReference type="PANTHER" id="PTHR45947:SF3">
    <property type="entry name" value="SULFOQUINOVOSYL TRANSFERASE SQD2"/>
    <property type="match status" value="1"/>
</dbReference>
<dbReference type="Proteomes" id="UP000234190">
    <property type="component" value="Unassembled WGS sequence"/>
</dbReference>
<dbReference type="EMBL" id="PDNW01000013">
    <property type="protein sequence ID" value="PLC49071.1"/>
    <property type="molecule type" value="Genomic_DNA"/>
</dbReference>
<dbReference type="OrthoDB" id="9794513at2"/>
<keyword evidence="2" id="KW-0808">Transferase</keyword>
<reference evidence="2 3" key="1">
    <citation type="submission" date="2017-10" db="EMBL/GenBank/DDBJ databases">
        <title>Two draft genome sequences of Pusillimonas sp. strains isolated from a nitrate- and radionuclide-contaminated groundwater in Russia.</title>
        <authorList>
            <person name="Grouzdev D.S."/>
            <person name="Tourova T.P."/>
            <person name="Goeva M.A."/>
            <person name="Babich T.L."/>
            <person name="Sokolova D.S."/>
            <person name="Abdullin R."/>
            <person name="Poltaraus A.B."/>
            <person name="Toshchakov S.V."/>
            <person name="Nazina T.N."/>
        </authorList>
    </citation>
    <scope>NUCLEOTIDE SEQUENCE [LARGE SCALE GENOMIC DNA]</scope>
    <source>
        <strain evidence="2 3">JR1/69-3-13</strain>
    </source>
</reference>
<evidence type="ECO:0000259" key="1">
    <source>
        <dbReference type="Pfam" id="PF00534"/>
    </source>
</evidence>
<evidence type="ECO:0000313" key="3">
    <source>
        <dbReference type="Proteomes" id="UP000234190"/>
    </source>
</evidence>
<keyword evidence="3" id="KW-1185">Reference proteome</keyword>
<protein>
    <submittedName>
        <fullName evidence="2">LPS biosynthesis transferase</fullName>
    </submittedName>
</protein>
<proteinExistence type="predicted"/>
<name>A0A2N4U226_9BURK</name>
<dbReference type="Pfam" id="PF00534">
    <property type="entry name" value="Glycos_transf_1"/>
    <property type="match status" value="1"/>
</dbReference>
<dbReference type="CDD" id="cd03801">
    <property type="entry name" value="GT4_PimA-like"/>
    <property type="match status" value="1"/>
</dbReference>
<organism evidence="2 3">
    <name type="scientific">Pollutimonas subterranea</name>
    <dbReference type="NCBI Taxonomy" id="2045210"/>
    <lineage>
        <taxon>Bacteria</taxon>
        <taxon>Pseudomonadati</taxon>
        <taxon>Pseudomonadota</taxon>
        <taxon>Betaproteobacteria</taxon>
        <taxon>Burkholderiales</taxon>
        <taxon>Alcaligenaceae</taxon>
        <taxon>Pollutimonas</taxon>
    </lineage>
</organism>